<accession>A0A917B2Q5</accession>
<dbReference type="EMBL" id="BMGP01000001">
    <property type="protein sequence ID" value="GGF16129.1"/>
    <property type="molecule type" value="Genomic_DNA"/>
</dbReference>
<dbReference type="PANTHER" id="PTHR35010:SF2">
    <property type="entry name" value="BLL4672 PROTEIN"/>
    <property type="match status" value="1"/>
</dbReference>
<keyword evidence="4" id="KW-1185">Reference proteome</keyword>
<feature type="region of interest" description="Disordered" evidence="1">
    <location>
        <begin position="1"/>
        <end position="23"/>
    </location>
</feature>
<sequence>MTRRPSELTPTKAEPAFQRPSESELGDYLRARRALVQPEAVGLPRESNRRVKGLRRDEVAAIAAISCDYYLRLEQGRDRQPSDQVLRGIGRALLLDEHALTYAARLAHPDARVSVTTAVHSVGTDPTHDAQLLGLLDLLDQWAATPAYITDRNQDIVMANEVAGALSGGTLKAGANCVLTVFSPGVRQTALDWPSLALSAVAALRYHGRSRDLRFAEVVATLWAAEPEFRHLWARHDAYPLTFGPTVHHIDGAGLVSLRYQSFAVPSTDHTLTIIFGEPGTEGSFALAQLAARVTSAQFSMPAHYL</sequence>
<organism evidence="3 4">
    <name type="scientific">Subtercola lobariae</name>
    <dbReference type="NCBI Taxonomy" id="1588641"/>
    <lineage>
        <taxon>Bacteria</taxon>
        <taxon>Bacillati</taxon>
        <taxon>Actinomycetota</taxon>
        <taxon>Actinomycetes</taxon>
        <taxon>Micrococcales</taxon>
        <taxon>Microbacteriaceae</taxon>
        <taxon>Subtercola</taxon>
    </lineage>
</organism>
<dbReference type="Gene3D" id="1.10.260.40">
    <property type="entry name" value="lambda repressor-like DNA-binding domains"/>
    <property type="match status" value="1"/>
</dbReference>
<dbReference type="RefSeq" id="WP_188673811.1">
    <property type="nucleotide sequence ID" value="NZ_BMGP01000001.1"/>
</dbReference>
<dbReference type="InterPro" id="IPR041413">
    <property type="entry name" value="MLTR_LBD"/>
</dbReference>
<dbReference type="Pfam" id="PF17765">
    <property type="entry name" value="MLTR_LBD"/>
    <property type="match status" value="1"/>
</dbReference>
<protein>
    <submittedName>
        <fullName evidence="3">Transcriptional regulator</fullName>
    </submittedName>
</protein>
<reference evidence="3 4" key="1">
    <citation type="journal article" date="2014" name="Int. J. Syst. Evol. Microbiol.">
        <title>Complete genome sequence of Corynebacterium casei LMG S-19264T (=DSM 44701T), isolated from a smear-ripened cheese.</title>
        <authorList>
            <consortium name="US DOE Joint Genome Institute (JGI-PGF)"/>
            <person name="Walter F."/>
            <person name="Albersmeier A."/>
            <person name="Kalinowski J."/>
            <person name="Ruckert C."/>
        </authorList>
    </citation>
    <scope>NUCLEOTIDE SEQUENCE [LARGE SCALE GENOMIC DNA]</scope>
    <source>
        <strain evidence="3 4">CGMCC 1.12976</strain>
    </source>
</reference>
<proteinExistence type="predicted"/>
<dbReference type="Gene3D" id="3.30.450.180">
    <property type="match status" value="1"/>
</dbReference>
<dbReference type="AlphaFoldDB" id="A0A917B2Q5"/>
<gene>
    <name evidence="3" type="ORF">GCM10011399_07460</name>
</gene>
<evidence type="ECO:0000313" key="3">
    <source>
        <dbReference type="EMBL" id="GGF16129.1"/>
    </source>
</evidence>
<comment type="caution">
    <text evidence="3">The sequence shown here is derived from an EMBL/GenBank/DDBJ whole genome shotgun (WGS) entry which is preliminary data.</text>
</comment>
<evidence type="ECO:0000256" key="1">
    <source>
        <dbReference type="SAM" id="MobiDB-lite"/>
    </source>
</evidence>
<dbReference type="GO" id="GO:0003677">
    <property type="term" value="F:DNA binding"/>
    <property type="evidence" value="ECO:0007669"/>
    <property type="project" value="InterPro"/>
</dbReference>
<name>A0A917B2Q5_9MICO</name>
<feature type="domain" description="MmyB-like transcription regulator ligand binding" evidence="2">
    <location>
        <begin position="134"/>
        <end position="290"/>
    </location>
</feature>
<evidence type="ECO:0000313" key="4">
    <source>
        <dbReference type="Proteomes" id="UP000598775"/>
    </source>
</evidence>
<dbReference type="PANTHER" id="PTHR35010">
    <property type="entry name" value="BLL4672 PROTEIN-RELATED"/>
    <property type="match status" value="1"/>
</dbReference>
<dbReference type="InterPro" id="IPR010982">
    <property type="entry name" value="Lambda_DNA-bd_dom_sf"/>
</dbReference>
<dbReference type="Proteomes" id="UP000598775">
    <property type="component" value="Unassembled WGS sequence"/>
</dbReference>
<evidence type="ECO:0000259" key="2">
    <source>
        <dbReference type="Pfam" id="PF17765"/>
    </source>
</evidence>